<sequence length="191" mass="22990">MDNSQLNGKLCSDRPPWEIMGEQKPTPDWNFTERDRIILSELAEDPDLSARELRDILEEKHEVDISRVTVSESIRKMREAGVFREAIIPNEEYLFFSLFEYKFHPPNFRDNWRSAMETIRNDEHTFIYFLSDGEYKWKSIMMFKDREQESKWIHEFYKEHGELLDDLRNSVVTNVLKFNTDPKVFETLLKD</sequence>
<dbReference type="InterPro" id="IPR036390">
    <property type="entry name" value="WH_DNA-bd_sf"/>
</dbReference>
<accession>A0AAV3UQA0</accession>
<evidence type="ECO:0000313" key="2">
    <source>
        <dbReference type="EMBL" id="GAA5064089.1"/>
    </source>
</evidence>
<gene>
    <name evidence="2" type="ORF">GCM10025751_53220</name>
</gene>
<keyword evidence="3" id="KW-1185">Reference proteome</keyword>
<evidence type="ECO:0008006" key="4">
    <source>
        <dbReference type="Google" id="ProtNLM"/>
    </source>
</evidence>
<protein>
    <recommendedName>
        <fullName evidence="4">Winged helix-turn-helix domain-containing protein</fullName>
    </recommendedName>
</protein>
<organism evidence="2 3">
    <name type="scientific">Haladaptatus pallidirubidus</name>
    <dbReference type="NCBI Taxonomy" id="1008152"/>
    <lineage>
        <taxon>Archaea</taxon>
        <taxon>Methanobacteriati</taxon>
        <taxon>Methanobacteriota</taxon>
        <taxon>Stenosarchaea group</taxon>
        <taxon>Halobacteria</taxon>
        <taxon>Halobacteriales</taxon>
        <taxon>Haladaptataceae</taxon>
        <taxon>Haladaptatus</taxon>
    </lineage>
</organism>
<dbReference type="InterPro" id="IPR036388">
    <property type="entry name" value="WH-like_DNA-bd_sf"/>
</dbReference>
<reference evidence="2 3" key="1">
    <citation type="journal article" date="2019" name="Int. J. Syst. Evol. Microbiol.">
        <title>The Global Catalogue of Microorganisms (GCM) 10K type strain sequencing project: providing services to taxonomists for standard genome sequencing and annotation.</title>
        <authorList>
            <consortium name="The Broad Institute Genomics Platform"/>
            <consortium name="The Broad Institute Genome Sequencing Center for Infectious Disease"/>
            <person name="Wu L."/>
            <person name="Ma J."/>
        </authorList>
    </citation>
    <scope>NUCLEOTIDE SEQUENCE [LARGE SCALE GENOMIC DNA]</scope>
    <source>
        <strain evidence="2 3">JCM 17504</strain>
    </source>
</reference>
<dbReference type="EMBL" id="BAABKX010000030">
    <property type="protein sequence ID" value="GAA5064089.1"/>
    <property type="molecule type" value="Genomic_DNA"/>
</dbReference>
<proteinExistence type="predicted"/>
<comment type="caution">
    <text evidence="2">The sequence shown here is derived from an EMBL/GenBank/DDBJ whole genome shotgun (WGS) entry which is preliminary data.</text>
</comment>
<dbReference type="SUPFAM" id="SSF46785">
    <property type="entry name" value="Winged helix' DNA-binding domain"/>
    <property type="match status" value="1"/>
</dbReference>
<dbReference type="AlphaFoldDB" id="A0AAV3UQA0"/>
<name>A0AAV3UQA0_9EURY</name>
<feature type="region of interest" description="Disordered" evidence="1">
    <location>
        <begin position="1"/>
        <end position="27"/>
    </location>
</feature>
<dbReference type="Gene3D" id="1.10.10.10">
    <property type="entry name" value="Winged helix-like DNA-binding domain superfamily/Winged helix DNA-binding domain"/>
    <property type="match status" value="1"/>
</dbReference>
<dbReference type="Proteomes" id="UP001501729">
    <property type="component" value="Unassembled WGS sequence"/>
</dbReference>
<evidence type="ECO:0000313" key="3">
    <source>
        <dbReference type="Proteomes" id="UP001501729"/>
    </source>
</evidence>
<dbReference type="InterPro" id="IPR011991">
    <property type="entry name" value="ArsR-like_HTH"/>
</dbReference>
<evidence type="ECO:0000256" key="1">
    <source>
        <dbReference type="SAM" id="MobiDB-lite"/>
    </source>
</evidence>
<dbReference type="CDD" id="cd00090">
    <property type="entry name" value="HTH_ARSR"/>
    <property type="match status" value="1"/>
</dbReference>